<dbReference type="Pfam" id="PF00356">
    <property type="entry name" value="LacI"/>
    <property type="match status" value="1"/>
</dbReference>
<proteinExistence type="predicted"/>
<dbReference type="PANTHER" id="PTHR30146">
    <property type="entry name" value="LACI-RELATED TRANSCRIPTIONAL REPRESSOR"/>
    <property type="match status" value="1"/>
</dbReference>
<dbReference type="InterPro" id="IPR028082">
    <property type="entry name" value="Peripla_BP_I"/>
</dbReference>
<dbReference type="InterPro" id="IPR046335">
    <property type="entry name" value="LacI/GalR-like_sensor"/>
</dbReference>
<keyword evidence="1" id="KW-0805">Transcription regulation</keyword>
<evidence type="ECO:0000259" key="4">
    <source>
        <dbReference type="PROSITE" id="PS50932"/>
    </source>
</evidence>
<sequence>MSRAEVVANRGASMADVARLAGVSSQTVSRVSNRQSNVTEATRQRVLQAMKTLDYRPNSAARALKYGRFRSIGVIMFNLSTYGNTRTLDAIAIAAAEAGYSLTLFPVSEPTSQGLASAFEQLNESVVDGIVLVAEAKLFDRTELDLPARVPVVLADSTAGDKYAVVDSDQRLGAVQATQHLLDLGHETVHLISGPKTSYSAMNREQAWRETLTKAGVVVPEPCLGDWSTHSGYLCGQALAARDDVTAIFAVNDQMALGAMRAFHERGIDIPNDVSIVGFDDIDEAESFWPPLTTVRQDFTGIGSTCIAILIAEIEAQSNSQGTTLITTELIVRGSTGPVRALA</sequence>
<accession>A0AAU7DVA9</accession>
<keyword evidence="3" id="KW-0804">Transcription</keyword>
<dbReference type="SMART" id="SM00354">
    <property type="entry name" value="HTH_LACI"/>
    <property type="match status" value="1"/>
</dbReference>
<evidence type="ECO:0000256" key="3">
    <source>
        <dbReference type="ARBA" id="ARBA00023163"/>
    </source>
</evidence>
<dbReference type="SUPFAM" id="SSF47413">
    <property type="entry name" value="lambda repressor-like DNA-binding domains"/>
    <property type="match status" value="1"/>
</dbReference>
<dbReference type="InterPro" id="IPR000843">
    <property type="entry name" value="HTH_LacI"/>
</dbReference>
<organism evidence="5">
    <name type="scientific">Jonesiaceae bacterium BS-20</name>
    <dbReference type="NCBI Taxonomy" id="3120821"/>
    <lineage>
        <taxon>Bacteria</taxon>
        <taxon>Bacillati</taxon>
        <taxon>Actinomycetota</taxon>
        <taxon>Actinomycetes</taxon>
        <taxon>Micrococcales</taxon>
        <taxon>Jonesiaceae</taxon>
    </lineage>
</organism>
<dbReference type="PANTHER" id="PTHR30146:SF153">
    <property type="entry name" value="LACTOSE OPERON REPRESSOR"/>
    <property type="match status" value="1"/>
</dbReference>
<dbReference type="SUPFAM" id="SSF53822">
    <property type="entry name" value="Periplasmic binding protein-like I"/>
    <property type="match status" value="1"/>
</dbReference>
<dbReference type="InterPro" id="IPR010982">
    <property type="entry name" value="Lambda_DNA-bd_dom_sf"/>
</dbReference>
<evidence type="ECO:0000256" key="1">
    <source>
        <dbReference type="ARBA" id="ARBA00023015"/>
    </source>
</evidence>
<keyword evidence="2 5" id="KW-0238">DNA-binding</keyword>
<dbReference type="CDD" id="cd01392">
    <property type="entry name" value="HTH_LacI"/>
    <property type="match status" value="1"/>
</dbReference>
<protein>
    <submittedName>
        <fullName evidence="5">LacI family DNA-binding transcriptional regulator</fullName>
    </submittedName>
</protein>
<dbReference type="Gene3D" id="3.40.50.2300">
    <property type="match status" value="2"/>
</dbReference>
<dbReference type="AlphaFoldDB" id="A0AAU7DVA9"/>
<dbReference type="EMBL" id="CP146203">
    <property type="protein sequence ID" value="XBH20957.1"/>
    <property type="molecule type" value="Genomic_DNA"/>
</dbReference>
<feature type="domain" description="HTH lacI-type" evidence="4">
    <location>
        <begin position="12"/>
        <end position="66"/>
    </location>
</feature>
<dbReference type="Gene3D" id="1.10.260.40">
    <property type="entry name" value="lambda repressor-like DNA-binding domains"/>
    <property type="match status" value="1"/>
</dbReference>
<gene>
    <name evidence="5" type="ORF">V5R04_12125</name>
</gene>
<dbReference type="GO" id="GO:0003700">
    <property type="term" value="F:DNA-binding transcription factor activity"/>
    <property type="evidence" value="ECO:0007669"/>
    <property type="project" value="TreeGrafter"/>
</dbReference>
<dbReference type="PROSITE" id="PS50932">
    <property type="entry name" value="HTH_LACI_2"/>
    <property type="match status" value="1"/>
</dbReference>
<name>A0AAU7DVA9_9MICO</name>
<evidence type="ECO:0000313" key="5">
    <source>
        <dbReference type="EMBL" id="XBH20957.1"/>
    </source>
</evidence>
<reference evidence="5" key="1">
    <citation type="submission" date="2024-02" db="EMBL/GenBank/DDBJ databases">
        <title>Tomenella chthoni gen. nov. sp. nov., a member of the family Jonesiaceae isolated from bat guano.</title>
        <authorList>
            <person name="Miller S.L."/>
            <person name="King J."/>
            <person name="Sankaranarayanan K."/>
            <person name="Lawson P.A."/>
        </authorList>
    </citation>
    <scope>NUCLEOTIDE SEQUENCE</scope>
    <source>
        <strain evidence="5">BS-20</strain>
    </source>
</reference>
<dbReference type="Pfam" id="PF13377">
    <property type="entry name" value="Peripla_BP_3"/>
    <property type="match status" value="1"/>
</dbReference>
<dbReference type="GO" id="GO:0000976">
    <property type="term" value="F:transcription cis-regulatory region binding"/>
    <property type="evidence" value="ECO:0007669"/>
    <property type="project" value="TreeGrafter"/>
</dbReference>
<evidence type="ECO:0000256" key="2">
    <source>
        <dbReference type="ARBA" id="ARBA00023125"/>
    </source>
</evidence>
<dbReference type="CDD" id="cd01574">
    <property type="entry name" value="PBP1_LacI"/>
    <property type="match status" value="1"/>
</dbReference>